<organism evidence="2 3">
    <name type="scientific">Panagrellus redivivus</name>
    <name type="common">Microworm</name>
    <dbReference type="NCBI Taxonomy" id="6233"/>
    <lineage>
        <taxon>Eukaryota</taxon>
        <taxon>Metazoa</taxon>
        <taxon>Ecdysozoa</taxon>
        <taxon>Nematoda</taxon>
        <taxon>Chromadorea</taxon>
        <taxon>Rhabditida</taxon>
        <taxon>Tylenchina</taxon>
        <taxon>Panagrolaimomorpha</taxon>
        <taxon>Panagrolaimoidea</taxon>
        <taxon>Panagrolaimidae</taxon>
        <taxon>Panagrellus</taxon>
    </lineage>
</organism>
<protein>
    <submittedName>
        <fullName evidence="3">Uncharacterized protein</fullName>
    </submittedName>
</protein>
<feature type="compositionally biased region" description="Basic and acidic residues" evidence="1">
    <location>
        <begin position="150"/>
        <end position="159"/>
    </location>
</feature>
<keyword evidence="2" id="KW-1185">Reference proteome</keyword>
<sequence length="239" mass="26180">MDLSLKRDRKHERQGPDRFCTLGARHLGVESGLRFAWVSKNGIKGAGISSNPSFDYCLHDGPLRPTVLDLLSVDDALDPSPTVKEEVTIDLGSSLPVPASTRLNEAITSSDLAGTDADDYDKCEEGVVYSKEAAMLDSTVDAFGATGRGFNEDGSKEATDAASRSPGGRCDRRPITEDSPIAADIEEERSTMMKTMLVFFSTFFTSFNFQFQNPKVLLRRHLPRPAILLPSFRSLALFL</sequence>
<evidence type="ECO:0000313" key="3">
    <source>
        <dbReference type="WBParaSite" id="Pan_g22757.t1"/>
    </source>
</evidence>
<feature type="region of interest" description="Disordered" evidence="1">
    <location>
        <begin position="148"/>
        <end position="178"/>
    </location>
</feature>
<reference evidence="2" key="1">
    <citation type="journal article" date="2013" name="Genetics">
        <title>The draft genome and transcriptome of Panagrellus redivivus are shaped by the harsh demands of a free-living lifestyle.</title>
        <authorList>
            <person name="Srinivasan J."/>
            <person name="Dillman A.R."/>
            <person name="Macchietto M.G."/>
            <person name="Heikkinen L."/>
            <person name="Lakso M."/>
            <person name="Fracchia K.M."/>
            <person name="Antoshechkin I."/>
            <person name="Mortazavi A."/>
            <person name="Wong G."/>
            <person name="Sternberg P.W."/>
        </authorList>
    </citation>
    <scope>NUCLEOTIDE SEQUENCE [LARGE SCALE GENOMIC DNA]</scope>
    <source>
        <strain evidence="2">MT8872</strain>
    </source>
</reference>
<dbReference type="AlphaFoldDB" id="A0A7E4VNQ5"/>
<proteinExistence type="predicted"/>
<evidence type="ECO:0000256" key="1">
    <source>
        <dbReference type="SAM" id="MobiDB-lite"/>
    </source>
</evidence>
<reference evidence="3" key="2">
    <citation type="submission" date="2020-10" db="UniProtKB">
        <authorList>
            <consortium name="WormBaseParasite"/>
        </authorList>
    </citation>
    <scope>IDENTIFICATION</scope>
</reference>
<accession>A0A7E4VNQ5</accession>
<evidence type="ECO:0000313" key="2">
    <source>
        <dbReference type="Proteomes" id="UP000492821"/>
    </source>
</evidence>
<name>A0A7E4VNQ5_PANRE</name>
<dbReference type="WBParaSite" id="Pan_g22757.t1">
    <property type="protein sequence ID" value="Pan_g22757.t1"/>
    <property type="gene ID" value="Pan_g22757"/>
</dbReference>
<dbReference type="Proteomes" id="UP000492821">
    <property type="component" value="Unassembled WGS sequence"/>
</dbReference>